<reference evidence="13 14" key="1">
    <citation type="submission" date="2024-11" db="EMBL/GenBank/DDBJ databases">
        <title>A near-complete genome assembly of Cinchona calisaya.</title>
        <authorList>
            <person name="Lian D.C."/>
            <person name="Zhao X.W."/>
            <person name="Wei L."/>
        </authorList>
    </citation>
    <scope>NUCLEOTIDE SEQUENCE [LARGE SCALE GENOMIC DNA]</scope>
    <source>
        <tissue evidence="13">Nenye</tissue>
    </source>
</reference>
<evidence type="ECO:0000313" key="13">
    <source>
        <dbReference type="EMBL" id="KAL3509078.1"/>
    </source>
</evidence>
<dbReference type="InterPro" id="IPR002401">
    <property type="entry name" value="Cyt_P450_E_grp-I"/>
</dbReference>
<dbReference type="PRINTS" id="PR00385">
    <property type="entry name" value="P450"/>
</dbReference>
<dbReference type="EMBL" id="JBJUIK010000012">
    <property type="protein sequence ID" value="KAL3509078.1"/>
    <property type="molecule type" value="Genomic_DNA"/>
</dbReference>
<keyword evidence="14" id="KW-1185">Reference proteome</keyword>
<keyword evidence="10" id="KW-0472">Membrane</keyword>
<evidence type="ECO:0000256" key="5">
    <source>
        <dbReference type="ARBA" id="ARBA00022723"/>
    </source>
</evidence>
<dbReference type="GO" id="GO:0016020">
    <property type="term" value="C:membrane"/>
    <property type="evidence" value="ECO:0007669"/>
    <property type="project" value="UniProtKB-SubCell"/>
</dbReference>
<evidence type="ECO:0000256" key="8">
    <source>
        <dbReference type="ARBA" id="ARBA00023004"/>
    </source>
</evidence>
<dbReference type="PRINTS" id="PR00463">
    <property type="entry name" value="EP450I"/>
</dbReference>
<organism evidence="13 14">
    <name type="scientific">Cinchona calisaya</name>
    <dbReference type="NCBI Taxonomy" id="153742"/>
    <lineage>
        <taxon>Eukaryota</taxon>
        <taxon>Viridiplantae</taxon>
        <taxon>Streptophyta</taxon>
        <taxon>Embryophyta</taxon>
        <taxon>Tracheophyta</taxon>
        <taxon>Spermatophyta</taxon>
        <taxon>Magnoliopsida</taxon>
        <taxon>eudicotyledons</taxon>
        <taxon>Gunneridae</taxon>
        <taxon>Pentapetalae</taxon>
        <taxon>asterids</taxon>
        <taxon>lamiids</taxon>
        <taxon>Gentianales</taxon>
        <taxon>Rubiaceae</taxon>
        <taxon>Cinchonoideae</taxon>
        <taxon>Cinchoneae</taxon>
        <taxon>Cinchona</taxon>
    </lineage>
</organism>
<accession>A0ABD2YQ55</accession>
<evidence type="ECO:0008006" key="15">
    <source>
        <dbReference type="Google" id="ProtNLM"/>
    </source>
</evidence>
<evidence type="ECO:0000256" key="4">
    <source>
        <dbReference type="ARBA" id="ARBA00022692"/>
    </source>
</evidence>
<keyword evidence="4" id="KW-0812">Transmembrane</keyword>
<dbReference type="InterPro" id="IPR001128">
    <property type="entry name" value="Cyt_P450"/>
</dbReference>
<sequence length="143" mass="16016">MILNEVPRLYPPAVALNRRVNEETKVGKLSLPAGLTFWLPVILLHHDREIWGDDGKEFRPERFSPGVSKAAKGHSQAPFVPFGWGPRICIGQHFAMLEAKMALAMILQDFCFELSPSFNQAPYTVHFNLSMVLSFGFAQTIGC</sequence>
<dbReference type="Proteomes" id="UP001630127">
    <property type="component" value="Unassembled WGS sequence"/>
</dbReference>
<evidence type="ECO:0000256" key="3">
    <source>
        <dbReference type="ARBA" id="ARBA00022617"/>
    </source>
</evidence>
<keyword evidence="3 11" id="KW-0349">Heme</keyword>
<dbReference type="PANTHER" id="PTHR24282:SF255">
    <property type="entry name" value="CYTOCHROME P450 72A11-RELATED"/>
    <property type="match status" value="1"/>
</dbReference>
<evidence type="ECO:0000256" key="9">
    <source>
        <dbReference type="ARBA" id="ARBA00023033"/>
    </source>
</evidence>
<dbReference type="GO" id="GO:0046872">
    <property type="term" value="F:metal ion binding"/>
    <property type="evidence" value="ECO:0007669"/>
    <property type="project" value="UniProtKB-KW"/>
</dbReference>
<dbReference type="InterPro" id="IPR050665">
    <property type="entry name" value="Cytochrome_P450_Monooxygen"/>
</dbReference>
<comment type="caution">
    <text evidence="13">The sequence shown here is derived from an EMBL/GenBank/DDBJ whole genome shotgun (WGS) entry which is preliminary data.</text>
</comment>
<evidence type="ECO:0000256" key="2">
    <source>
        <dbReference type="ARBA" id="ARBA00010617"/>
    </source>
</evidence>
<gene>
    <name evidence="13" type="ORF">ACH5RR_028479</name>
</gene>
<evidence type="ECO:0000313" key="14">
    <source>
        <dbReference type="Proteomes" id="UP001630127"/>
    </source>
</evidence>
<dbReference type="Pfam" id="PF00067">
    <property type="entry name" value="p450"/>
    <property type="match status" value="1"/>
</dbReference>
<name>A0ABD2YQ55_9GENT</name>
<proteinExistence type="inferred from homology"/>
<dbReference type="PROSITE" id="PS00086">
    <property type="entry name" value="CYTOCHROME_P450"/>
    <property type="match status" value="1"/>
</dbReference>
<dbReference type="InterPro" id="IPR036396">
    <property type="entry name" value="Cyt_P450_sf"/>
</dbReference>
<keyword evidence="8 11" id="KW-0408">Iron</keyword>
<evidence type="ECO:0000256" key="1">
    <source>
        <dbReference type="ARBA" id="ARBA00004370"/>
    </source>
</evidence>
<comment type="similarity">
    <text evidence="2 12">Belongs to the cytochrome P450 family.</text>
</comment>
<evidence type="ECO:0000256" key="12">
    <source>
        <dbReference type="RuleBase" id="RU000461"/>
    </source>
</evidence>
<dbReference type="GO" id="GO:0004497">
    <property type="term" value="F:monooxygenase activity"/>
    <property type="evidence" value="ECO:0007669"/>
    <property type="project" value="UniProtKB-KW"/>
</dbReference>
<keyword evidence="7 12" id="KW-0560">Oxidoreductase</keyword>
<keyword evidence="9 12" id="KW-0503">Monooxygenase</keyword>
<comment type="cofactor">
    <cofactor evidence="11">
        <name>heme</name>
        <dbReference type="ChEBI" id="CHEBI:30413"/>
    </cofactor>
</comment>
<protein>
    <recommendedName>
        <fullName evidence="15">Cytochrome P450</fullName>
    </recommendedName>
</protein>
<evidence type="ECO:0000256" key="7">
    <source>
        <dbReference type="ARBA" id="ARBA00023002"/>
    </source>
</evidence>
<dbReference type="SUPFAM" id="SSF48264">
    <property type="entry name" value="Cytochrome P450"/>
    <property type="match status" value="1"/>
</dbReference>
<dbReference type="InterPro" id="IPR017972">
    <property type="entry name" value="Cyt_P450_CS"/>
</dbReference>
<dbReference type="AlphaFoldDB" id="A0ABD2YQ55"/>
<dbReference type="PANTHER" id="PTHR24282">
    <property type="entry name" value="CYTOCHROME P450 FAMILY MEMBER"/>
    <property type="match status" value="1"/>
</dbReference>
<keyword evidence="6" id="KW-1133">Transmembrane helix</keyword>
<comment type="subcellular location">
    <subcellularLocation>
        <location evidence="1">Membrane</location>
    </subcellularLocation>
</comment>
<feature type="binding site" description="axial binding residue" evidence="11">
    <location>
        <position position="89"/>
    </location>
    <ligand>
        <name>heme</name>
        <dbReference type="ChEBI" id="CHEBI:30413"/>
    </ligand>
    <ligandPart>
        <name>Fe</name>
        <dbReference type="ChEBI" id="CHEBI:18248"/>
    </ligandPart>
</feature>
<evidence type="ECO:0000256" key="10">
    <source>
        <dbReference type="ARBA" id="ARBA00023136"/>
    </source>
</evidence>
<evidence type="ECO:0000256" key="6">
    <source>
        <dbReference type="ARBA" id="ARBA00022989"/>
    </source>
</evidence>
<keyword evidence="5 11" id="KW-0479">Metal-binding</keyword>
<dbReference type="Gene3D" id="1.10.630.10">
    <property type="entry name" value="Cytochrome P450"/>
    <property type="match status" value="1"/>
</dbReference>
<evidence type="ECO:0000256" key="11">
    <source>
        <dbReference type="PIRSR" id="PIRSR602401-1"/>
    </source>
</evidence>